<name>A0A8H5NLK5_9HYPO</name>
<proteinExistence type="predicted"/>
<dbReference type="AlphaFoldDB" id="A0A8H5NLK5"/>
<evidence type="ECO:0000313" key="2">
    <source>
        <dbReference type="Proteomes" id="UP000582016"/>
    </source>
</evidence>
<gene>
    <name evidence="1" type="ORF">FPHYL_832</name>
</gene>
<keyword evidence="2" id="KW-1185">Reference proteome</keyword>
<reference evidence="1 2" key="1">
    <citation type="submission" date="2020-05" db="EMBL/GenBank/DDBJ databases">
        <title>Identification and distribution of gene clusters putatively required for synthesis of sphingolipid metabolism inhibitors in phylogenetically diverse species of the filamentous fungus Fusarium.</title>
        <authorList>
            <person name="Kim H.-S."/>
            <person name="Busman M."/>
            <person name="Brown D.W."/>
            <person name="Divon H."/>
            <person name="Uhlig S."/>
            <person name="Proctor R.H."/>
        </authorList>
    </citation>
    <scope>NUCLEOTIDE SEQUENCE [LARGE SCALE GENOMIC DNA]</scope>
    <source>
        <strain evidence="1 2">NRRL 13617</strain>
    </source>
</reference>
<evidence type="ECO:0000313" key="1">
    <source>
        <dbReference type="EMBL" id="KAF5570997.1"/>
    </source>
</evidence>
<dbReference type="EMBL" id="JAAOAQ010000023">
    <property type="protein sequence ID" value="KAF5570997.1"/>
    <property type="molecule type" value="Genomic_DNA"/>
</dbReference>
<organism evidence="1 2">
    <name type="scientific">Fusarium phyllophilum</name>
    <dbReference type="NCBI Taxonomy" id="47803"/>
    <lineage>
        <taxon>Eukaryota</taxon>
        <taxon>Fungi</taxon>
        <taxon>Dikarya</taxon>
        <taxon>Ascomycota</taxon>
        <taxon>Pezizomycotina</taxon>
        <taxon>Sordariomycetes</taxon>
        <taxon>Hypocreomycetidae</taxon>
        <taxon>Hypocreales</taxon>
        <taxon>Nectriaceae</taxon>
        <taxon>Fusarium</taxon>
        <taxon>Fusarium fujikuroi species complex</taxon>
    </lineage>
</organism>
<comment type="caution">
    <text evidence="1">The sequence shown here is derived from an EMBL/GenBank/DDBJ whole genome shotgun (WGS) entry which is preliminary data.</text>
</comment>
<dbReference type="Proteomes" id="UP000582016">
    <property type="component" value="Unassembled WGS sequence"/>
</dbReference>
<accession>A0A8H5NLK5</accession>
<dbReference type="OrthoDB" id="5070218at2759"/>
<protein>
    <submittedName>
        <fullName evidence="1">Uncharacterized protein</fullName>
    </submittedName>
</protein>
<sequence length="119" mass="14005">MSLAPPTATVHPKHTVWLCEKDVNGKCKTRNDVNDLMCRNCYYEVDGRTKVRAEDKDEIEIGQLHSYEDGVAKWQYYVHFLNTGPIMEDAPGNNCGCNQRHDQRIVHEWRNYQRSYQWS</sequence>